<evidence type="ECO:0000256" key="1">
    <source>
        <dbReference type="ARBA" id="ARBA00023284"/>
    </source>
</evidence>
<dbReference type="RefSeq" id="WP_319625137.1">
    <property type="nucleotide sequence ID" value="NZ_JAWXXV010000001.1"/>
</dbReference>
<evidence type="ECO:0000259" key="3">
    <source>
        <dbReference type="PROSITE" id="PS51352"/>
    </source>
</evidence>
<evidence type="ECO:0000313" key="4">
    <source>
        <dbReference type="EMBL" id="MDX5983873.1"/>
    </source>
</evidence>
<feature type="chain" id="PRO_5046865801" evidence="2">
    <location>
        <begin position="31"/>
        <end position="169"/>
    </location>
</feature>
<dbReference type="PROSITE" id="PS51352">
    <property type="entry name" value="THIOREDOXIN_2"/>
    <property type="match status" value="1"/>
</dbReference>
<protein>
    <submittedName>
        <fullName evidence="4">TlpA disulfide reductase family protein</fullName>
    </submittedName>
</protein>
<dbReference type="InterPro" id="IPR036249">
    <property type="entry name" value="Thioredoxin-like_sf"/>
</dbReference>
<feature type="signal peptide" evidence="2">
    <location>
        <begin position="1"/>
        <end position="30"/>
    </location>
</feature>
<feature type="domain" description="Thioredoxin" evidence="3">
    <location>
        <begin position="30"/>
        <end position="166"/>
    </location>
</feature>
<keyword evidence="1" id="KW-0676">Redox-active center</keyword>
<dbReference type="InterPro" id="IPR000866">
    <property type="entry name" value="AhpC/TSA"/>
</dbReference>
<keyword evidence="5" id="KW-1185">Reference proteome</keyword>
<reference evidence="4 5" key="1">
    <citation type="submission" date="2023-11" db="EMBL/GenBank/DDBJ databases">
        <title>MicrobeMod: A computational toolkit for identifying prokaryotic methylation and restriction-modification with nanopore sequencing.</title>
        <authorList>
            <person name="Crits-Christoph A."/>
            <person name="Kang S.C."/>
            <person name="Lee H."/>
            <person name="Ostrov N."/>
        </authorList>
    </citation>
    <scope>NUCLEOTIDE SEQUENCE [LARGE SCALE GENOMIC DNA]</scope>
    <source>
        <strain evidence="4 5">ATCC 14820</strain>
    </source>
</reference>
<dbReference type="CDD" id="cd02966">
    <property type="entry name" value="TlpA_like_family"/>
    <property type="match status" value="1"/>
</dbReference>
<dbReference type="InterPro" id="IPR050553">
    <property type="entry name" value="Thioredoxin_ResA/DsbE_sf"/>
</dbReference>
<dbReference type="Gene3D" id="3.40.30.10">
    <property type="entry name" value="Glutaredoxin"/>
    <property type="match status" value="1"/>
</dbReference>
<dbReference type="InterPro" id="IPR017937">
    <property type="entry name" value="Thioredoxin_CS"/>
</dbReference>
<dbReference type="SUPFAM" id="SSF52833">
    <property type="entry name" value="Thioredoxin-like"/>
    <property type="match status" value="1"/>
</dbReference>
<sequence>MKMDKPALSVRALGIILGAAALAALPTASAGEPALAPDFTLTLLTGAQVGSATLRGKVVVLNFWASWCAPCKRELAELEAAALRYGPEHVAVFAINAEHPADPHMLARQATAMRIPVATAVSGGYRPRNNAVPTTFVIDAQGRLVLVKGGAFKPGEIDALFASLPGLGK</sequence>
<dbReference type="PANTHER" id="PTHR42852:SF17">
    <property type="entry name" value="THIOREDOXIN-LIKE PROTEIN HI_1115"/>
    <property type="match status" value="1"/>
</dbReference>
<dbReference type="InterPro" id="IPR013766">
    <property type="entry name" value="Thioredoxin_domain"/>
</dbReference>
<comment type="caution">
    <text evidence="4">The sequence shown here is derived from an EMBL/GenBank/DDBJ whole genome shotgun (WGS) entry which is preliminary data.</text>
</comment>
<name>A0ABU4PL98_9SPHN</name>
<organism evidence="4 5">
    <name type="scientific">Sphingomonas echinoides</name>
    <dbReference type="NCBI Taxonomy" id="59803"/>
    <lineage>
        <taxon>Bacteria</taxon>
        <taxon>Pseudomonadati</taxon>
        <taxon>Pseudomonadota</taxon>
        <taxon>Alphaproteobacteria</taxon>
        <taxon>Sphingomonadales</taxon>
        <taxon>Sphingomonadaceae</taxon>
        <taxon>Sphingomonas</taxon>
    </lineage>
</organism>
<dbReference type="PANTHER" id="PTHR42852">
    <property type="entry name" value="THIOL:DISULFIDE INTERCHANGE PROTEIN DSBE"/>
    <property type="match status" value="1"/>
</dbReference>
<dbReference type="EMBL" id="JAWXXV010000001">
    <property type="protein sequence ID" value="MDX5983873.1"/>
    <property type="molecule type" value="Genomic_DNA"/>
</dbReference>
<dbReference type="Proteomes" id="UP001279660">
    <property type="component" value="Unassembled WGS sequence"/>
</dbReference>
<proteinExistence type="predicted"/>
<evidence type="ECO:0000256" key="2">
    <source>
        <dbReference type="SAM" id="SignalP"/>
    </source>
</evidence>
<dbReference type="PROSITE" id="PS00194">
    <property type="entry name" value="THIOREDOXIN_1"/>
    <property type="match status" value="1"/>
</dbReference>
<dbReference type="Pfam" id="PF00578">
    <property type="entry name" value="AhpC-TSA"/>
    <property type="match status" value="1"/>
</dbReference>
<evidence type="ECO:0000313" key="5">
    <source>
        <dbReference type="Proteomes" id="UP001279660"/>
    </source>
</evidence>
<keyword evidence="2" id="KW-0732">Signal</keyword>
<accession>A0ABU4PL98</accession>
<gene>
    <name evidence="4" type="ORF">SIL82_06340</name>
</gene>